<evidence type="ECO:0000313" key="3">
    <source>
        <dbReference type="Proteomes" id="UP000823660"/>
    </source>
</evidence>
<proteinExistence type="predicted"/>
<evidence type="ECO:0000256" key="1">
    <source>
        <dbReference type="SAM" id="Phobius"/>
    </source>
</evidence>
<keyword evidence="1" id="KW-1133">Transmembrane helix</keyword>
<reference evidence="2" key="2">
    <citation type="journal article" date="2021" name="PeerJ">
        <title>Extensive microbial diversity within the chicken gut microbiome revealed by metagenomics and culture.</title>
        <authorList>
            <person name="Gilroy R."/>
            <person name="Ravi A."/>
            <person name="Getino M."/>
            <person name="Pursley I."/>
            <person name="Horton D.L."/>
            <person name="Alikhan N.F."/>
            <person name="Baker D."/>
            <person name="Gharbi K."/>
            <person name="Hall N."/>
            <person name="Watson M."/>
            <person name="Adriaenssens E.M."/>
            <person name="Foster-Nyarko E."/>
            <person name="Jarju S."/>
            <person name="Secka A."/>
            <person name="Antonio M."/>
            <person name="Oren A."/>
            <person name="Chaudhuri R.R."/>
            <person name="La Ragione R."/>
            <person name="Hildebrand F."/>
            <person name="Pallen M.J."/>
        </authorList>
    </citation>
    <scope>NUCLEOTIDE SEQUENCE</scope>
    <source>
        <strain evidence="2">B1-15692</strain>
    </source>
</reference>
<dbReference type="EMBL" id="JADIMH010000033">
    <property type="protein sequence ID" value="MBO8467321.1"/>
    <property type="molecule type" value="Genomic_DNA"/>
</dbReference>
<accession>A0A9D9I977</accession>
<comment type="caution">
    <text evidence="2">The sequence shown here is derived from an EMBL/GenBank/DDBJ whole genome shotgun (WGS) entry which is preliminary data.</text>
</comment>
<sequence length="324" mass="35726">MEMNPTWQVTAAVVDTGSCDLAVKYRKVYLKCTGGVMHIIRTEDDTDPAAAMNRPAVIAITGNGVSSKPVTDGDPSIARIMKSTDLYVSVLTGSGRVQPEVNFIRRASVSESLSVLEKRCAMILDIIVAKSAEEAEAMIVKVCDSRLVLSRLHTDIPLLGTICGQLYRKLRLPVLVAYLAVLTINWFVFSSINSRLQEKRNEYETMARNRKEVAESDSRQRELEGRFTDIPEIPVQTIPGMIAASVPDDIRLTGIDIYARKVDKHSKGGYTDISISGETFNPESIVELSGLLTGTAGFRQADILSIGIDSRERRMLKFEIRSGL</sequence>
<dbReference type="Proteomes" id="UP000823660">
    <property type="component" value="Unassembled WGS sequence"/>
</dbReference>
<keyword evidence="1" id="KW-0812">Transmembrane</keyword>
<feature type="transmembrane region" description="Helical" evidence="1">
    <location>
        <begin position="170"/>
        <end position="189"/>
    </location>
</feature>
<dbReference type="AlphaFoldDB" id="A0A9D9I977"/>
<name>A0A9D9I977_9BACT</name>
<organism evidence="2 3">
    <name type="scientific">Candidatus Cryptobacteroides faecipullorum</name>
    <dbReference type="NCBI Taxonomy" id="2840764"/>
    <lineage>
        <taxon>Bacteria</taxon>
        <taxon>Pseudomonadati</taxon>
        <taxon>Bacteroidota</taxon>
        <taxon>Bacteroidia</taxon>
        <taxon>Bacteroidales</taxon>
        <taxon>Candidatus Cryptobacteroides</taxon>
    </lineage>
</organism>
<keyword evidence="1" id="KW-0472">Membrane</keyword>
<reference evidence="2" key="1">
    <citation type="submission" date="2020-10" db="EMBL/GenBank/DDBJ databases">
        <authorList>
            <person name="Gilroy R."/>
        </authorList>
    </citation>
    <scope>NUCLEOTIDE SEQUENCE</scope>
    <source>
        <strain evidence="2">B1-15692</strain>
    </source>
</reference>
<gene>
    <name evidence="2" type="ORF">IAB99_06120</name>
</gene>
<protein>
    <submittedName>
        <fullName evidence="2">Uncharacterized protein</fullName>
    </submittedName>
</protein>
<evidence type="ECO:0000313" key="2">
    <source>
        <dbReference type="EMBL" id="MBO8467321.1"/>
    </source>
</evidence>